<keyword evidence="7" id="KW-0285">Flavoprotein</keyword>
<keyword evidence="5 7" id="KW-0408">Iron</keyword>
<feature type="transmembrane region" description="Helical" evidence="7">
    <location>
        <begin position="51"/>
        <end position="70"/>
    </location>
</feature>
<dbReference type="PANTHER" id="PTHR36964:SF1">
    <property type="entry name" value="PROTEIN-METHIONINE-SULFOXIDE REDUCTASE HEME-BINDING SUBUNIT MSRQ"/>
    <property type="match status" value="1"/>
</dbReference>
<evidence type="ECO:0000256" key="4">
    <source>
        <dbReference type="ARBA" id="ARBA00022989"/>
    </source>
</evidence>
<comment type="function">
    <text evidence="7">Part of the MsrPQ system that repairs oxidized periplasmic proteins containing methionine sulfoxide residues (Met-O), using respiratory chain electrons. Thus protects these proteins from oxidative-stress damage caused by reactive species of oxygen and chlorine generated by the host defense mechanisms. MsrPQ is essential for the maintenance of envelope integrity under bleach stress, rescuing a wide series of structurally unrelated periplasmic proteins from methionine oxidation. MsrQ provides electrons for reduction to the reductase catalytic subunit MsrP, using the quinone pool of the respiratory chain.</text>
</comment>
<dbReference type="PANTHER" id="PTHR36964">
    <property type="entry name" value="PROTEIN-METHIONINE-SULFOXIDE REDUCTASE HEME-BINDING SUBUNIT MSRQ"/>
    <property type="match status" value="1"/>
</dbReference>
<evidence type="ECO:0000313" key="9">
    <source>
        <dbReference type="EMBL" id="TCP60083.1"/>
    </source>
</evidence>
<feature type="transmembrane region" description="Helical" evidence="7">
    <location>
        <begin position="179"/>
        <end position="195"/>
    </location>
</feature>
<protein>
    <recommendedName>
        <fullName evidence="7">Protein-methionine-sulfoxide reductase heme-binding subunit MsrQ</fullName>
    </recommendedName>
    <alternativeName>
        <fullName evidence="7">Flavocytochrome MsrQ</fullName>
    </alternativeName>
</protein>
<dbReference type="GO" id="GO:0010181">
    <property type="term" value="F:FMN binding"/>
    <property type="evidence" value="ECO:0007669"/>
    <property type="project" value="UniProtKB-UniRule"/>
</dbReference>
<keyword evidence="2 7" id="KW-0813">Transport</keyword>
<name>A0A4R2RBG3_9RHOB</name>
<dbReference type="GO" id="GO:0046872">
    <property type="term" value="F:metal ion binding"/>
    <property type="evidence" value="ECO:0007669"/>
    <property type="project" value="UniProtKB-KW"/>
</dbReference>
<keyword evidence="7" id="KW-0288">FMN</keyword>
<evidence type="ECO:0000256" key="3">
    <source>
        <dbReference type="ARBA" id="ARBA00022692"/>
    </source>
</evidence>
<feature type="transmembrane region" description="Helical" evidence="7">
    <location>
        <begin position="113"/>
        <end position="134"/>
    </location>
</feature>
<evidence type="ECO:0000256" key="5">
    <source>
        <dbReference type="ARBA" id="ARBA00023004"/>
    </source>
</evidence>
<feature type="domain" description="Ferric oxidoreductase" evidence="8">
    <location>
        <begin position="55"/>
        <end position="163"/>
    </location>
</feature>
<dbReference type="Pfam" id="PF01794">
    <property type="entry name" value="Ferric_reduct"/>
    <property type="match status" value="1"/>
</dbReference>
<dbReference type="RefSeq" id="WP_132952234.1">
    <property type="nucleotide sequence ID" value="NZ_SLXU01000013.1"/>
</dbReference>
<evidence type="ECO:0000256" key="6">
    <source>
        <dbReference type="ARBA" id="ARBA00023136"/>
    </source>
</evidence>
<comment type="cofactor">
    <cofactor evidence="7">
        <name>FMN</name>
        <dbReference type="ChEBI" id="CHEBI:58210"/>
    </cofactor>
    <text evidence="7">Binds 1 FMN per subunit.</text>
</comment>
<feature type="transmembrane region" description="Helical" evidence="7">
    <location>
        <begin position="17"/>
        <end position="39"/>
    </location>
</feature>
<evidence type="ECO:0000313" key="10">
    <source>
        <dbReference type="Proteomes" id="UP000295050"/>
    </source>
</evidence>
<dbReference type="GO" id="GO:0030091">
    <property type="term" value="P:protein repair"/>
    <property type="evidence" value="ECO:0007669"/>
    <property type="project" value="UniProtKB-UniRule"/>
</dbReference>
<reference evidence="9 10" key="1">
    <citation type="submission" date="2019-03" db="EMBL/GenBank/DDBJ databases">
        <title>Genomic Encyclopedia of Type Strains, Phase IV (KMG-IV): sequencing the most valuable type-strain genomes for metagenomic binning, comparative biology and taxonomic classification.</title>
        <authorList>
            <person name="Goeker M."/>
        </authorList>
    </citation>
    <scope>NUCLEOTIDE SEQUENCE [LARGE SCALE GENOMIC DNA]</scope>
    <source>
        <strain evidence="9 10">DSM 24766</strain>
    </source>
</reference>
<accession>A0A4R2RBG3</accession>
<evidence type="ECO:0000256" key="7">
    <source>
        <dbReference type="HAMAP-Rule" id="MF_01207"/>
    </source>
</evidence>
<dbReference type="InterPro" id="IPR013130">
    <property type="entry name" value="Fe3_Rdtase_TM_dom"/>
</dbReference>
<keyword evidence="3 7" id="KW-0812">Transmembrane</keyword>
<keyword evidence="4 7" id="KW-1133">Transmembrane helix</keyword>
<evidence type="ECO:0000256" key="1">
    <source>
        <dbReference type="ARBA" id="ARBA00004141"/>
    </source>
</evidence>
<comment type="subunit">
    <text evidence="7">Heterodimer of a catalytic subunit (MsrP) and a heme-binding subunit (MsrQ).</text>
</comment>
<dbReference type="InterPro" id="IPR022837">
    <property type="entry name" value="MsrQ-like"/>
</dbReference>
<evidence type="ECO:0000256" key="2">
    <source>
        <dbReference type="ARBA" id="ARBA00022448"/>
    </source>
</evidence>
<dbReference type="GO" id="GO:0020037">
    <property type="term" value="F:heme binding"/>
    <property type="evidence" value="ECO:0007669"/>
    <property type="project" value="UniProtKB-UniRule"/>
</dbReference>
<dbReference type="AlphaFoldDB" id="A0A4R2RBG3"/>
<keyword evidence="7" id="KW-0249">Electron transport</keyword>
<proteinExistence type="inferred from homology"/>
<comment type="cofactor">
    <cofactor evidence="7">
        <name>heme b</name>
        <dbReference type="ChEBI" id="CHEBI:60344"/>
    </cofactor>
    <text evidence="7">Binds 1 heme b (iron(II)-protoporphyrin IX) group per subunit.</text>
</comment>
<keyword evidence="7" id="KW-0349">Heme</keyword>
<dbReference type="NCBIfam" id="NF003833">
    <property type="entry name" value="PRK05419.1-5"/>
    <property type="match status" value="1"/>
</dbReference>
<dbReference type="Proteomes" id="UP000295050">
    <property type="component" value="Unassembled WGS sequence"/>
</dbReference>
<feature type="transmembrane region" description="Helical" evidence="7">
    <location>
        <begin position="82"/>
        <end position="101"/>
    </location>
</feature>
<keyword evidence="10" id="KW-1185">Reference proteome</keyword>
<dbReference type="GO" id="GO:0009055">
    <property type="term" value="F:electron transfer activity"/>
    <property type="evidence" value="ECO:0007669"/>
    <property type="project" value="UniProtKB-UniRule"/>
</dbReference>
<comment type="similarity">
    <text evidence="7">Belongs to the MsrQ family.</text>
</comment>
<dbReference type="HAMAP" id="MF_01207">
    <property type="entry name" value="MsrQ"/>
    <property type="match status" value="1"/>
</dbReference>
<comment type="caution">
    <text evidence="9">The sequence shown here is derived from an EMBL/GenBank/DDBJ whole genome shotgun (WGS) entry which is preliminary data.</text>
</comment>
<organism evidence="9 10">
    <name type="scientific">Rhodovulum bhavnagarense</name>
    <dbReference type="NCBI Taxonomy" id="992286"/>
    <lineage>
        <taxon>Bacteria</taxon>
        <taxon>Pseudomonadati</taxon>
        <taxon>Pseudomonadota</taxon>
        <taxon>Alphaproteobacteria</taxon>
        <taxon>Rhodobacterales</taxon>
        <taxon>Paracoccaceae</taxon>
        <taxon>Rhodovulum</taxon>
    </lineage>
</organism>
<dbReference type="OrthoDB" id="9788328at2"/>
<dbReference type="GO" id="GO:0005886">
    <property type="term" value="C:plasma membrane"/>
    <property type="evidence" value="ECO:0007669"/>
    <property type="project" value="UniProtKB-SubCell"/>
</dbReference>
<keyword evidence="7" id="KW-0479">Metal-binding</keyword>
<evidence type="ECO:0000259" key="8">
    <source>
        <dbReference type="Pfam" id="PF01794"/>
    </source>
</evidence>
<gene>
    <name evidence="7" type="primary">msrQ</name>
    <name evidence="9" type="ORF">EV663_11379</name>
</gene>
<keyword evidence="7" id="KW-1003">Cell membrane</keyword>
<dbReference type="GO" id="GO:0016679">
    <property type="term" value="F:oxidoreductase activity, acting on diphenols and related substances as donors"/>
    <property type="evidence" value="ECO:0007669"/>
    <property type="project" value="TreeGrafter"/>
</dbReference>
<feature type="transmembrane region" description="Helical" evidence="7">
    <location>
        <begin position="155"/>
        <end position="173"/>
    </location>
</feature>
<comment type="subcellular location">
    <subcellularLocation>
        <location evidence="7">Cell membrane</location>
        <topology evidence="7">Multi-pass membrane protein</topology>
    </subcellularLocation>
    <subcellularLocation>
        <location evidence="1">Membrane</location>
        <topology evidence="1">Multi-pass membrane protein</topology>
    </subcellularLocation>
</comment>
<sequence length="202" mass="22612">MGLAGPINRALRRVPVWLLYLLGMMPVVWFLWLGLTGGLGVEPISELERRLGLAGLQFLVAGLAITPLQRLTGVSLLRFRRALGVVAFGYILLHVAVWLLLDVQSWRLIAADIVKRPYITVGLAAFVLLVPLALTSTDAMRRRLGPVRWKRLHRLVYLAVPLGAVHFVLLVKGWQIEPLIYFAMILALLAMRIRIRLSRVAA</sequence>
<dbReference type="EMBL" id="SLXU01000013">
    <property type="protein sequence ID" value="TCP60083.1"/>
    <property type="molecule type" value="Genomic_DNA"/>
</dbReference>
<keyword evidence="6 7" id="KW-0472">Membrane</keyword>